<keyword evidence="1" id="KW-0732">Signal</keyword>
<gene>
    <name evidence="2" type="ORF">G6042_00845</name>
</gene>
<evidence type="ECO:0008006" key="4">
    <source>
        <dbReference type="Google" id="ProtNLM"/>
    </source>
</evidence>
<reference evidence="2 3" key="1">
    <citation type="submission" date="2020-02" db="EMBL/GenBank/DDBJ databases">
        <title>Flavobacterium sp. genome.</title>
        <authorList>
            <person name="Jung H.S."/>
            <person name="Baek J.H."/>
            <person name="Jeon C.O."/>
        </authorList>
    </citation>
    <scope>NUCLEOTIDE SEQUENCE [LARGE SCALE GENOMIC DNA]</scope>
    <source>
        <strain evidence="2 3">SE-s27</strain>
    </source>
</reference>
<name>A0ABX1QPV6_9FLAO</name>
<organism evidence="2 3">
    <name type="scientific">Flavobacterium solisilvae</name>
    <dbReference type="NCBI Taxonomy" id="1852019"/>
    <lineage>
        <taxon>Bacteria</taxon>
        <taxon>Pseudomonadati</taxon>
        <taxon>Bacteroidota</taxon>
        <taxon>Flavobacteriia</taxon>
        <taxon>Flavobacteriales</taxon>
        <taxon>Flavobacteriaceae</taxon>
        <taxon>Flavobacterium</taxon>
    </lineage>
</organism>
<feature type="signal peptide" evidence="1">
    <location>
        <begin position="1"/>
        <end position="15"/>
    </location>
</feature>
<comment type="caution">
    <text evidence="2">The sequence shown here is derived from an EMBL/GenBank/DDBJ whole genome shotgun (WGS) entry which is preliminary data.</text>
</comment>
<feature type="chain" id="PRO_5046443178" description="Tetratricopeptide repeat protein" evidence="1">
    <location>
        <begin position="16"/>
        <end position="166"/>
    </location>
</feature>
<evidence type="ECO:0000313" key="2">
    <source>
        <dbReference type="EMBL" id="NMH23816.1"/>
    </source>
</evidence>
<proteinExistence type="predicted"/>
<evidence type="ECO:0000256" key="1">
    <source>
        <dbReference type="SAM" id="SignalP"/>
    </source>
</evidence>
<sequence>MKFILFLLLSSSLFAQNNCLKYQQRVFDSDTCCWRKLSKENKFEASAELIKEYLENGNVENRMSLNWHAGQMFAFARKDKEALKYFGKTYSIFQKWFGGEDGKAWYYFAKGTSAFIKRDKPKFEKIIRKWKTKLPENKNYAELLRLLNNWGKDYKNATTGNSGFAQ</sequence>
<accession>A0ABX1QPV6</accession>
<keyword evidence="3" id="KW-1185">Reference proteome</keyword>
<protein>
    <recommendedName>
        <fullName evidence="4">Tetratricopeptide repeat protein</fullName>
    </recommendedName>
</protein>
<dbReference type="RefSeq" id="WP_169522380.1">
    <property type="nucleotide sequence ID" value="NZ_JAAMPT010000173.1"/>
</dbReference>
<dbReference type="Proteomes" id="UP000767947">
    <property type="component" value="Unassembled WGS sequence"/>
</dbReference>
<evidence type="ECO:0000313" key="3">
    <source>
        <dbReference type="Proteomes" id="UP000767947"/>
    </source>
</evidence>
<dbReference type="EMBL" id="JAAMPT010000173">
    <property type="protein sequence ID" value="NMH23816.1"/>
    <property type="molecule type" value="Genomic_DNA"/>
</dbReference>